<comment type="caution">
    <text evidence="3">The sequence shown here is derived from an EMBL/GenBank/DDBJ whole genome shotgun (WGS) entry which is preliminary data.</text>
</comment>
<keyword evidence="1" id="KW-0472">Membrane</keyword>
<dbReference type="EMBL" id="JACXBF010000282">
    <property type="protein sequence ID" value="MBD2801382.1"/>
    <property type="molecule type" value="Genomic_DNA"/>
</dbReference>
<reference evidence="3" key="1">
    <citation type="submission" date="2020-09" db="EMBL/GenBank/DDBJ databases">
        <authorList>
            <person name="Palma L."/>
            <person name="Caballero P."/>
            <person name="Berry C."/>
            <person name="Del Valle E."/>
        </authorList>
    </citation>
    <scope>NUCLEOTIDE SEQUENCE</scope>
    <source>
        <strain evidence="3">M</strain>
    </source>
</reference>
<name>A0AAW3YTD3_9GAMM</name>
<dbReference type="InterPro" id="IPR008638">
    <property type="entry name" value="FhaB/CdiA-like_TPS"/>
</dbReference>
<dbReference type="InterPro" id="IPR011050">
    <property type="entry name" value="Pectin_lyase_fold/virulence"/>
</dbReference>
<dbReference type="NCBIfam" id="TIGR01901">
    <property type="entry name" value="adhes_NPXG"/>
    <property type="match status" value="1"/>
</dbReference>
<dbReference type="Pfam" id="PF04830">
    <property type="entry name" value="DUF637"/>
    <property type="match status" value="1"/>
</dbReference>
<proteinExistence type="predicted"/>
<dbReference type="RefSeq" id="WP_323869169.1">
    <property type="nucleotide sequence ID" value="NZ_JACXBF010000282.1"/>
</dbReference>
<protein>
    <submittedName>
        <fullName evidence="3">DUF637 domain-containing protein</fullName>
    </submittedName>
</protein>
<evidence type="ECO:0000259" key="2">
    <source>
        <dbReference type="SMART" id="SM00912"/>
    </source>
</evidence>
<reference evidence="3" key="2">
    <citation type="journal article" date="2024" name="Toxins">
        <title>Genome Sequence Analysis of Native Xenorhabdus Strains Isolated from Entomopathogenic Nematodes in Argentina.</title>
        <authorList>
            <person name="Palma L."/>
            <person name="Frizzo L."/>
            <person name="Kaiser S."/>
            <person name="Berry C."/>
            <person name="Caballero P."/>
            <person name="Bode H.B."/>
            <person name="Del Valle E.E."/>
        </authorList>
    </citation>
    <scope>NUCLEOTIDE SEQUENCE</scope>
    <source>
        <strain evidence="3">M</strain>
    </source>
</reference>
<organism evidence="3">
    <name type="scientific">Xenorhabdus szentirmaii</name>
    <dbReference type="NCBI Taxonomy" id="290112"/>
    <lineage>
        <taxon>Bacteria</taxon>
        <taxon>Pseudomonadati</taxon>
        <taxon>Pseudomonadota</taxon>
        <taxon>Gammaproteobacteria</taxon>
        <taxon>Enterobacterales</taxon>
        <taxon>Morganellaceae</taxon>
        <taxon>Xenorhabdus</taxon>
    </lineage>
</organism>
<dbReference type="SUPFAM" id="SSF51126">
    <property type="entry name" value="Pectin lyase-like"/>
    <property type="match status" value="1"/>
</dbReference>
<dbReference type="Proteomes" id="UP001193920">
    <property type="component" value="Unassembled WGS sequence"/>
</dbReference>
<keyword evidence="1" id="KW-1133">Transmembrane helix</keyword>
<feature type="transmembrane region" description="Helical" evidence="1">
    <location>
        <begin position="20"/>
        <end position="39"/>
    </location>
</feature>
<dbReference type="Pfam" id="PF05860">
    <property type="entry name" value="TPS"/>
    <property type="match status" value="1"/>
</dbReference>
<dbReference type="SMART" id="SM00912">
    <property type="entry name" value="Haemagg_act"/>
    <property type="match status" value="1"/>
</dbReference>
<keyword evidence="1" id="KW-0812">Transmembrane</keyword>
<dbReference type="Gene3D" id="2.160.20.10">
    <property type="entry name" value="Single-stranded right-handed beta-helix, Pectin lyase-like"/>
    <property type="match status" value="1"/>
</dbReference>
<evidence type="ECO:0000313" key="3">
    <source>
        <dbReference type="EMBL" id="MBD2801382.1"/>
    </source>
</evidence>
<sequence>MKKPNNPDNVNQFTKALTYLLIYLIGIYPISIAAANPIISNDNRTQINVIDDVPVIDIAAPNIRGISHNVYKEFNVEEQGAVLNNSIDTAVSEILGDVDKNPNFQDRSADLIINEVVGGNQSQLKGPLEVAGDRASVIISNPNGITVNGGGFLNMSVATLTTGKPTLNNDGFLDNLRVTKGQINIEGDGLDGSFDTVDSIDIISRTLNLSGRINGQGNNINTIQGTNQINYGGLGNNYLTANIKGEGSSPKLAIDTSNLGGMYANKINILSTEKGVGVNLNNLKASGSDIRSNGGDISINVNGNVNLVNLPNNNRNISANSNLNIGADNIFTGDKAEINAGKDIVLASKNRIENNTKITSGKDIWLLGNNIVNFDNSLISAKDNLWIQKTLYGDKSDSIKNLGGGINSINGDIILRATRLENNGIENERFFDQKIDSGNSLYINANTINNSANITAKNDLILTGQNLNHQYLSDFHYGSGRKYDITPQLTAGNKLLLDFTNSINVNSSLLNNLSFKIDNQKFYSPTFEGGSDSDSIKGKDIVLNANNINIHGRITANDTLKIIANDSVKGIKTDLNAKNEVSIIAGNNIDLRRLKLRGDSQSLLSKNGDVKIYGISDSDANDKHNNNKRLRKDGDVFIPFDFDTFPILGSIIRADKDLTISAGRDVVLENTAVFGSTDNGNTVTISAGRDINVENNDKELRTFTIRPAPNKIAEDFIGGPFSFRSYINASNVSMVAGNNLALRGVQINCLGGSLTGCNGNNVSVKDSDSVSLTAGKDILFSLKTRNSSSSGLIYGDDRLTSIGNDTSFGDIMFSVKVMAQGPRIIPNTPDDLHYTIVNLGPEFGANSHEILDLTTAINSGNVTLNAGGSSILKAANIKSKGNTTILAGEYIGFDRYNYGKLSPDLNYFLTDNLVTSIKTGKNLNLIANDHVVTSGSKLISGENLSILSGGDIRLRALPKEKYTRSNDSYEYQTIESTELSAKGLLTLSAEGNILFQATKLAVEGLKNISSVISDTTLRNAIASGTMDISAKGGYIYAQALNETTQYETESVKRNWLGGKKTFKKIHQTSTPVVTEFYAPTGHINILGRDDVTFEGSKIEAGKNTNLTSLQGKVNFKAVSFLDFEQELSMSKGFYIKQRNKGYQENIWYLPQINIGGTLTVNATGINADIKTKDNQNLQDAIDLLSDGYGMSWIKDISKRNDVEWNKIQDAYSEWNINNKNLNPVVGAVIAVVVAVVTAGYAAPYAASIAGSSAAAQGAITAGMAAAASKAAVSLAENEGNLSKTFKDMGSSSTIKSIVTSAAIGGALAGFDSAMGWGEGTKGGAAINRGSMPLLSNQDWVATAQRVAGQSLISSGINTTINGGSFKDNFVSALLSNSTSQLHAEGAFQIGEYANQLTEVGRALSHAALSAIIAEVGGNDGKAAAAGALAASLAADSLRETFDDSKATQIGGKIVGALAGAAITGTPEGVYAGANAGELTIVYNHDEHAMNMFVKGENGSIFPPEGSLQEAIDACLIDATLCNFIVEFSPLSVLKDVKDAETGTDYIIAAASAAPWAKVGKVADKSVEAIKTLAKNGKFAEATRVYNDSLRSMGKFFKGNHRVNDLSKLKDMNLEPNMLRAGTKKYLKSEFQKPDAAVSYAAASVTVNGKKEYYLSVNGAAWSGNSPNVVNINGVNFNVIRKDRGSIPSAPNGKQTNFNHAEQKLFSHFQDNFQGKKVDINMSIQNTSATSPGMCAGCRPNSKVFADQNKDFIINIFEGTTGRKP</sequence>
<evidence type="ECO:0000256" key="1">
    <source>
        <dbReference type="SAM" id="Phobius"/>
    </source>
</evidence>
<gene>
    <name evidence="3" type="ORF">ID854_13170</name>
</gene>
<accession>A0AAW3YTD3</accession>
<dbReference type="InterPro" id="IPR006915">
    <property type="entry name" value="DUF637_hemagglutn_put"/>
</dbReference>
<feature type="domain" description="Filamentous haemagglutinin FhaB/tRNA nuclease CdiA-like TPS" evidence="2">
    <location>
        <begin position="50"/>
        <end position="170"/>
    </location>
</feature>
<dbReference type="InterPro" id="IPR012334">
    <property type="entry name" value="Pectin_lyas_fold"/>
</dbReference>